<name>A0A399E4E6_9DEIN</name>
<dbReference type="PANTHER" id="PTHR43673">
    <property type="entry name" value="NAD(P)H NITROREDUCTASE YDGI-RELATED"/>
    <property type="match status" value="1"/>
</dbReference>
<evidence type="ECO:0000256" key="1">
    <source>
        <dbReference type="ARBA" id="ARBA00007118"/>
    </source>
</evidence>
<dbReference type="AlphaFoldDB" id="A0A399E4E6"/>
<keyword evidence="2 4" id="KW-0560">Oxidoreductase</keyword>
<sequence length="206" mass="23269">MEAVSERILSVKDAVLTRRSIRKFKPQPIPKEVLEEILSLALKAPSSNNLQPWRVVVVQNPELKERLREAANNQAQVSLAPAVLVVYSDMKDTLEHVEETLHPGFSEEQKQIRAANLRKAWESKSDEERENWGKAQGFILLAFLMLIARGFGYDTVPMGGFNAGKVKEILNLPPHVAITALLPIGVADEAGFEHHRHELQRVVRWQ</sequence>
<dbReference type="InterPro" id="IPR000415">
    <property type="entry name" value="Nitroreductase-like"/>
</dbReference>
<evidence type="ECO:0000313" key="4">
    <source>
        <dbReference type="EMBL" id="RIH78119.1"/>
    </source>
</evidence>
<organism evidence="4 5">
    <name type="scientific">Meiothermus taiwanensis</name>
    <dbReference type="NCBI Taxonomy" id="172827"/>
    <lineage>
        <taxon>Bacteria</taxon>
        <taxon>Thermotogati</taxon>
        <taxon>Deinococcota</taxon>
        <taxon>Deinococci</taxon>
        <taxon>Thermales</taxon>
        <taxon>Thermaceae</taxon>
        <taxon>Meiothermus</taxon>
    </lineage>
</organism>
<gene>
    <name evidence="4" type="primary">nox</name>
    <name evidence="4" type="ORF">Mcate_01005</name>
</gene>
<comment type="caution">
    <text evidence="4">The sequence shown here is derived from an EMBL/GenBank/DDBJ whole genome shotgun (WGS) entry which is preliminary data.</text>
</comment>
<reference evidence="4 5" key="1">
    <citation type="submission" date="2018-08" db="EMBL/GenBank/DDBJ databases">
        <title>Meiothermus cateniformans JCM 15151 genome sequencing project.</title>
        <authorList>
            <person name="Da Costa M.S."/>
            <person name="Albuquerque L."/>
            <person name="Raposo P."/>
            <person name="Froufe H.J.C."/>
            <person name="Barroso C.S."/>
            <person name="Egas C."/>
        </authorList>
    </citation>
    <scope>NUCLEOTIDE SEQUENCE [LARGE SCALE GENOMIC DNA]</scope>
    <source>
        <strain evidence="4 5">JCM 15151</strain>
    </source>
</reference>
<dbReference type="SUPFAM" id="SSF55469">
    <property type="entry name" value="FMN-dependent nitroreductase-like"/>
    <property type="match status" value="1"/>
</dbReference>
<comment type="similarity">
    <text evidence="1">Belongs to the nitroreductase family.</text>
</comment>
<dbReference type="OrthoDB" id="9782629at2"/>
<dbReference type="CDD" id="cd03370">
    <property type="entry name" value="nitroreductase"/>
    <property type="match status" value="1"/>
</dbReference>
<dbReference type="PANTHER" id="PTHR43673:SF10">
    <property type="entry name" value="NADH DEHYDROGENASE_NAD(P)H NITROREDUCTASE XCC3605-RELATED"/>
    <property type="match status" value="1"/>
</dbReference>
<protein>
    <submittedName>
        <fullName evidence="4">NADH dehydrogenase</fullName>
        <ecNumber evidence="4">1.6.99.3</ecNumber>
    </submittedName>
</protein>
<evidence type="ECO:0000259" key="3">
    <source>
        <dbReference type="Pfam" id="PF00881"/>
    </source>
</evidence>
<evidence type="ECO:0000313" key="5">
    <source>
        <dbReference type="Proteomes" id="UP000266089"/>
    </source>
</evidence>
<feature type="domain" description="Nitroreductase" evidence="3">
    <location>
        <begin position="16"/>
        <end position="185"/>
    </location>
</feature>
<dbReference type="EC" id="1.6.99.3" evidence="4"/>
<evidence type="ECO:0000256" key="2">
    <source>
        <dbReference type="ARBA" id="ARBA00023002"/>
    </source>
</evidence>
<proteinExistence type="inferred from homology"/>
<dbReference type="GO" id="GO:0016491">
    <property type="term" value="F:oxidoreductase activity"/>
    <property type="evidence" value="ECO:0007669"/>
    <property type="project" value="UniProtKB-KW"/>
</dbReference>
<dbReference type="Pfam" id="PF00881">
    <property type="entry name" value="Nitroreductase"/>
    <property type="match status" value="1"/>
</dbReference>
<dbReference type="Proteomes" id="UP000266089">
    <property type="component" value="Unassembled WGS sequence"/>
</dbReference>
<dbReference type="EMBL" id="QWKX01000018">
    <property type="protein sequence ID" value="RIH78119.1"/>
    <property type="molecule type" value="Genomic_DNA"/>
</dbReference>
<accession>A0A399E4E6</accession>
<dbReference type="InterPro" id="IPR029479">
    <property type="entry name" value="Nitroreductase"/>
</dbReference>
<dbReference type="Gene3D" id="3.40.109.10">
    <property type="entry name" value="NADH Oxidase"/>
    <property type="match status" value="1"/>
</dbReference>
<dbReference type="RefSeq" id="WP_027886647.1">
    <property type="nucleotide sequence ID" value="NZ_JBHSXZ010000077.1"/>
</dbReference>